<comment type="caution">
    <text evidence="1">The sequence shown here is derived from an EMBL/GenBank/DDBJ whole genome shotgun (WGS) entry which is preliminary data.</text>
</comment>
<proteinExistence type="predicted"/>
<evidence type="ECO:0000313" key="1">
    <source>
        <dbReference type="EMBL" id="MCJ2182971.1"/>
    </source>
</evidence>
<dbReference type="InterPro" id="IPR005331">
    <property type="entry name" value="Sulfotransferase"/>
</dbReference>
<dbReference type="Pfam" id="PF03567">
    <property type="entry name" value="Sulfotransfer_2"/>
    <property type="match status" value="1"/>
</dbReference>
<dbReference type="RefSeq" id="WP_244019900.1">
    <property type="nucleotide sequence ID" value="NZ_JALHLF010000031.1"/>
</dbReference>
<gene>
    <name evidence="1" type="ORF">MTR62_09735</name>
</gene>
<evidence type="ECO:0000313" key="2">
    <source>
        <dbReference type="Proteomes" id="UP001162881"/>
    </source>
</evidence>
<dbReference type="InterPro" id="IPR027417">
    <property type="entry name" value="P-loop_NTPase"/>
</dbReference>
<dbReference type="EMBL" id="JALHLF010000031">
    <property type="protein sequence ID" value="MCJ2182971.1"/>
    <property type="molecule type" value="Genomic_DNA"/>
</dbReference>
<dbReference type="SUPFAM" id="SSF52540">
    <property type="entry name" value="P-loop containing nucleoside triphosphate hydrolases"/>
    <property type="match status" value="1"/>
</dbReference>
<accession>A0ABT0BDV2</accession>
<dbReference type="Gene3D" id="3.40.50.300">
    <property type="entry name" value="P-loop containing nucleotide triphosphate hydrolases"/>
    <property type="match status" value="1"/>
</dbReference>
<dbReference type="Proteomes" id="UP001162881">
    <property type="component" value="Unassembled WGS sequence"/>
</dbReference>
<name>A0ABT0BDV2_9SPHN</name>
<keyword evidence="2" id="KW-1185">Reference proteome</keyword>
<sequence>MQAKQAGKSGLNRLLASSVGVRLVSDVPERLALWPGPTPIDAKRRKVIDAIRARGILFVHVPKNAGTSICESLYGLQVKHSTVTYYQQVAPDVLDLPSFAILRDPVQRFVSAFQYACAGGTRDRRVAPAFRRDYGRFEGIDCAIRHMEQGRDVFAMDHMFRPQSWYVTRREGGLGVDHLIRYDQLDRLREFAGLESLKPVPRLNSGRHLPVELSPRQRAFLHEFYAEDYRLLERTGA</sequence>
<organism evidence="1 2">
    <name type="scientific">Novosphingobium organovorum</name>
    <dbReference type="NCBI Taxonomy" id="2930092"/>
    <lineage>
        <taxon>Bacteria</taxon>
        <taxon>Pseudomonadati</taxon>
        <taxon>Pseudomonadota</taxon>
        <taxon>Alphaproteobacteria</taxon>
        <taxon>Sphingomonadales</taxon>
        <taxon>Sphingomonadaceae</taxon>
        <taxon>Novosphingobium</taxon>
    </lineage>
</organism>
<protein>
    <submittedName>
        <fullName evidence="1">Sulfotransferase family protein</fullName>
    </submittedName>
</protein>
<reference evidence="1" key="1">
    <citation type="submission" date="2022-03" db="EMBL/GenBank/DDBJ databases">
        <title>Identification of a novel bacterium isolated from mangrove sediments.</title>
        <authorList>
            <person name="Pan X."/>
        </authorList>
    </citation>
    <scope>NUCLEOTIDE SEQUENCE</scope>
    <source>
        <strain evidence="1">B1949</strain>
    </source>
</reference>